<accession>A0ABR8N8D7</accession>
<gene>
    <name evidence="4" type="ORF">IEZ26_07280</name>
</gene>
<comment type="similarity">
    <text evidence="1">Belongs to the AB hydrolase superfamily.</text>
</comment>
<dbReference type="InterPro" id="IPR000383">
    <property type="entry name" value="Xaa-Pro-like_dom"/>
</dbReference>
<dbReference type="SUPFAM" id="SSF53474">
    <property type="entry name" value="alpha/beta-Hydrolases"/>
    <property type="match status" value="1"/>
</dbReference>
<dbReference type="Pfam" id="PF02129">
    <property type="entry name" value="Peptidase_S15"/>
    <property type="match status" value="1"/>
</dbReference>
<dbReference type="RefSeq" id="WP_191194190.1">
    <property type="nucleotide sequence ID" value="NZ_JACXYZ010000001.1"/>
</dbReference>
<protein>
    <submittedName>
        <fullName evidence="4">Alpha/beta fold hydrolase</fullName>
    </submittedName>
</protein>
<comment type="caution">
    <text evidence="4">The sequence shown here is derived from an EMBL/GenBank/DDBJ whole genome shotgun (WGS) entry which is preliminary data.</text>
</comment>
<dbReference type="Proteomes" id="UP000618818">
    <property type="component" value="Unassembled WGS sequence"/>
</dbReference>
<reference evidence="4 5" key="1">
    <citation type="submission" date="2020-09" db="EMBL/GenBank/DDBJ databases">
        <title>novel species in genus Nocardioides.</title>
        <authorList>
            <person name="Zhang G."/>
        </authorList>
    </citation>
    <scope>NUCLEOTIDE SEQUENCE [LARGE SCALE GENOMIC DNA]</scope>
    <source>
        <strain evidence="4 5">KCTC 39551</strain>
    </source>
</reference>
<evidence type="ECO:0000259" key="3">
    <source>
        <dbReference type="Pfam" id="PF02129"/>
    </source>
</evidence>
<organism evidence="4 5">
    <name type="scientific">Nocardioides cavernae</name>
    <dbReference type="NCBI Taxonomy" id="1921566"/>
    <lineage>
        <taxon>Bacteria</taxon>
        <taxon>Bacillati</taxon>
        <taxon>Actinomycetota</taxon>
        <taxon>Actinomycetes</taxon>
        <taxon>Propionibacteriales</taxon>
        <taxon>Nocardioidaceae</taxon>
        <taxon>Nocardioides</taxon>
    </lineage>
</organism>
<proteinExistence type="inferred from homology"/>
<dbReference type="GO" id="GO:0016787">
    <property type="term" value="F:hydrolase activity"/>
    <property type="evidence" value="ECO:0007669"/>
    <property type="project" value="UniProtKB-KW"/>
</dbReference>
<feature type="domain" description="Xaa-Pro dipeptidyl-peptidase-like" evidence="3">
    <location>
        <begin position="66"/>
        <end position="297"/>
    </location>
</feature>
<keyword evidence="4" id="KW-0378">Hydrolase</keyword>
<evidence type="ECO:0000313" key="4">
    <source>
        <dbReference type="EMBL" id="MBD3924414.1"/>
    </source>
</evidence>
<feature type="chain" id="PRO_5046069141" evidence="2">
    <location>
        <begin position="40"/>
        <end position="524"/>
    </location>
</feature>
<evidence type="ECO:0000256" key="2">
    <source>
        <dbReference type="SAM" id="SignalP"/>
    </source>
</evidence>
<dbReference type="InterPro" id="IPR029058">
    <property type="entry name" value="AB_hydrolase_fold"/>
</dbReference>
<name>A0ABR8N8D7_9ACTN</name>
<dbReference type="Gene3D" id="3.40.50.1820">
    <property type="entry name" value="alpha/beta hydrolase"/>
    <property type="match status" value="1"/>
</dbReference>
<keyword evidence="5" id="KW-1185">Reference proteome</keyword>
<evidence type="ECO:0000313" key="5">
    <source>
        <dbReference type="Proteomes" id="UP000618818"/>
    </source>
</evidence>
<dbReference type="PANTHER" id="PTHR22946">
    <property type="entry name" value="DIENELACTONE HYDROLASE DOMAIN-CONTAINING PROTEIN-RELATED"/>
    <property type="match status" value="1"/>
</dbReference>
<evidence type="ECO:0000256" key="1">
    <source>
        <dbReference type="ARBA" id="ARBA00008645"/>
    </source>
</evidence>
<keyword evidence="2" id="KW-0732">Signal</keyword>
<feature type="signal peptide" evidence="2">
    <location>
        <begin position="1"/>
        <end position="39"/>
    </location>
</feature>
<dbReference type="InterPro" id="IPR050261">
    <property type="entry name" value="FrsA_esterase"/>
</dbReference>
<sequence>MPTLLHRPTARLLPRFLAAVVAGLLAAAAAPLVGAPAAAADTVTATDGCLQSVPDPGTTAPVDICFTLFRPAGATKDSPVPMVLHSHGWGGSRTTDPAAFAYLTDSGFGVLSFDQRGFGESGGRAHIENPDVEGRDVQAIVDLVAAQPWVKTQGPGDPVLGAIGGSYGGGYQFVGALSEIRDRGATRFDALVPEITWFSLTESLFPQGVPRTEWAAALTAAALPTDALPPRVVQGFVEATATGNVPTYLHDFLDRNGPEWHLRQGRRLDVPVLFGQGATDNLFPLDQGLKNFGRVLTDKARSRSIFVGYNGGHTLPAVLPAGTNLDIPLATADACSTTLGSPDFADLGLRFLQQNLQGRRTGLTGFGRYHLTTAAGDRCVSVPAVAPTTSVELGEVVTTVGAGAPLAYPIAQGPLTIAGSPTLDARLTALGLDNRAFLGLSVGTSPLDARIVQNNMLPIRENGIAIDKPRRGVELPSVAVDVPAGQTLFLTVAPVSDMSVGFGSRVVGAMRMKDVVVHLPVTSR</sequence>
<dbReference type="EMBL" id="JACXYZ010000001">
    <property type="protein sequence ID" value="MBD3924414.1"/>
    <property type="molecule type" value="Genomic_DNA"/>
</dbReference>